<proteinExistence type="predicted"/>
<feature type="region of interest" description="Disordered" evidence="1">
    <location>
        <begin position="60"/>
        <end position="174"/>
    </location>
</feature>
<accession>V8N369</accession>
<gene>
    <name evidence="2" type="primary">Srst</name>
    <name evidence="2" type="ORF">L345_18182</name>
</gene>
<feature type="non-terminal residue" evidence="2">
    <location>
        <position position="1"/>
    </location>
</feature>
<feature type="compositionally biased region" description="Basic and acidic residues" evidence="1">
    <location>
        <begin position="109"/>
        <end position="174"/>
    </location>
</feature>
<evidence type="ECO:0000313" key="3">
    <source>
        <dbReference type="Proteomes" id="UP000018936"/>
    </source>
</evidence>
<sequence>MLLEQTGRKSRGLLPWGEGLGKGRKRTRENLFPGRELPFGETLPPSHLLLLRLSQQSLQGRRPNLPSEPPGVALGWAAEPFGMGGDSPEPWPWRGTPGRAVRSGLGCGRARERMGKKQEERTKEEANEGRRNAGRRKEGRKEGRKTDRQTDRKTDRQEDRQTGRQEGRRQRGRE</sequence>
<organism evidence="2 3">
    <name type="scientific">Ophiophagus hannah</name>
    <name type="common">King cobra</name>
    <name type="synonym">Naja hannah</name>
    <dbReference type="NCBI Taxonomy" id="8665"/>
    <lineage>
        <taxon>Eukaryota</taxon>
        <taxon>Metazoa</taxon>
        <taxon>Chordata</taxon>
        <taxon>Craniata</taxon>
        <taxon>Vertebrata</taxon>
        <taxon>Euteleostomi</taxon>
        <taxon>Lepidosauria</taxon>
        <taxon>Squamata</taxon>
        <taxon>Bifurcata</taxon>
        <taxon>Unidentata</taxon>
        <taxon>Episquamata</taxon>
        <taxon>Toxicofera</taxon>
        <taxon>Serpentes</taxon>
        <taxon>Colubroidea</taxon>
        <taxon>Elapidae</taxon>
        <taxon>Elapinae</taxon>
        <taxon>Ophiophagus</taxon>
    </lineage>
</organism>
<feature type="region of interest" description="Disordered" evidence="1">
    <location>
        <begin position="1"/>
        <end position="26"/>
    </location>
</feature>
<name>V8N369_OPHHA</name>
<evidence type="ECO:0000256" key="1">
    <source>
        <dbReference type="SAM" id="MobiDB-lite"/>
    </source>
</evidence>
<comment type="caution">
    <text evidence="2">The sequence shown here is derived from an EMBL/GenBank/DDBJ whole genome shotgun (WGS) entry which is preliminary data.</text>
</comment>
<evidence type="ECO:0000313" key="2">
    <source>
        <dbReference type="EMBL" id="ETE56108.1"/>
    </source>
</evidence>
<keyword evidence="3" id="KW-1185">Reference proteome</keyword>
<dbReference type="AlphaFoldDB" id="V8N369"/>
<dbReference type="EMBL" id="AZIM01041312">
    <property type="protein sequence ID" value="ETE56108.1"/>
    <property type="molecule type" value="Genomic_DNA"/>
</dbReference>
<reference evidence="2 3" key="1">
    <citation type="journal article" date="2013" name="Proc. Natl. Acad. Sci. U.S.A.">
        <title>The king cobra genome reveals dynamic gene evolution and adaptation in the snake venom system.</title>
        <authorList>
            <person name="Vonk F.J."/>
            <person name="Casewell N.R."/>
            <person name="Henkel C.V."/>
            <person name="Heimberg A.M."/>
            <person name="Jansen H.J."/>
            <person name="McCleary R.J."/>
            <person name="Kerkkamp H.M."/>
            <person name="Vos R.A."/>
            <person name="Guerreiro I."/>
            <person name="Calvete J.J."/>
            <person name="Wuster W."/>
            <person name="Woods A.E."/>
            <person name="Logan J.M."/>
            <person name="Harrison R.A."/>
            <person name="Castoe T.A."/>
            <person name="de Koning A.P."/>
            <person name="Pollock D.D."/>
            <person name="Yandell M."/>
            <person name="Calderon D."/>
            <person name="Renjifo C."/>
            <person name="Currier R.B."/>
            <person name="Salgado D."/>
            <person name="Pla D."/>
            <person name="Sanz L."/>
            <person name="Hyder A.S."/>
            <person name="Ribeiro J.M."/>
            <person name="Arntzen J.W."/>
            <person name="van den Thillart G.E."/>
            <person name="Boetzer M."/>
            <person name="Pirovano W."/>
            <person name="Dirks R.P."/>
            <person name="Spaink H.P."/>
            <person name="Duboule D."/>
            <person name="McGlinn E."/>
            <person name="Kini R.M."/>
            <person name="Richardson M.K."/>
        </authorList>
    </citation>
    <scope>NUCLEOTIDE SEQUENCE</scope>
    <source>
        <tissue evidence="2">Blood</tissue>
    </source>
</reference>
<protein>
    <submittedName>
        <fullName evidence="2">Octapeptide-repeat protein T2</fullName>
    </submittedName>
</protein>
<dbReference type="Proteomes" id="UP000018936">
    <property type="component" value="Unassembled WGS sequence"/>
</dbReference>